<organism evidence="1 3">
    <name type="scientific">Entamoeba nuttalli</name>
    <dbReference type="NCBI Taxonomy" id="412467"/>
    <lineage>
        <taxon>Eukaryota</taxon>
        <taxon>Amoebozoa</taxon>
        <taxon>Evosea</taxon>
        <taxon>Archamoebae</taxon>
        <taxon>Mastigamoebida</taxon>
        <taxon>Entamoebidae</taxon>
        <taxon>Entamoeba</taxon>
    </lineage>
</organism>
<name>A0ABQ0DD41_9EUKA</name>
<evidence type="ECO:0000313" key="1">
    <source>
        <dbReference type="EMBL" id="GAB1220778.1"/>
    </source>
</evidence>
<proteinExistence type="predicted"/>
<dbReference type="Proteomes" id="UP001628156">
    <property type="component" value="Unassembled WGS sequence"/>
</dbReference>
<sequence>MSNSDGNHEWKYDSESNTLTFTFVVNNPILVDSDSTIPNVFIIHNNVEITKENDKINFSVKKLTISKYKQ</sequence>
<comment type="caution">
    <text evidence="1">The sequence shown here is derived from an EMBL/GenBank/DDBJ whole genome shotgun (WGS) entry which is preliminary data.</text>
</comment>
<reference evidence="1" key="2">
    <citation type="submission" date="2024-08" db="EMBL/GenBank/DDBJ databases">
        <title>Draft genome assembly of Entamoeba nuttalli using a combination of long-read and short-read sequencing data.</title>
        <authorList>
            <person name="Tanaka M."/>
            <person name="Tachibana H."/>
        </authorList>
    </citation>
    <scope>NUCLEOTIDE SEQUENCE</scope>
    <source>
        <strain evidence="1">P19-061405</strain>
    </source>
</reference>
<evidence type="ECO:0000313" key="2">
    <source>
        <dbReference type="EMBL" id="GAB1223693.1"/>
    </source>
</evidence>
<evidence type="ECO:0000313" key="3">
    <source>
        <dbReference type="Proteomes" id="UP001628156"/>
    </source>
</evidence>
<accession>A0ABQ0DD41</accession>
<dbReference type="EMBL" id="BAAFRS010000159">
    <property type="protein sequence ID" value="GAB1223693.1"/>
    <property type="molecule type" value="Genomic_DNA"/>
</dbReference>
<dbReference type="EMBL" id="BAAFRS010000058">
    <property type="protein sequence ID" value="GAB1220778.1"/>
    <property type="molecule type" value="Genomic_DNA"/>
</dbReference>
<gene>
    <name evidence="1" type="ORF">ENUP19_0058G0017</name>
    <name evidence="2" type="ORF">ENUP19_0159G0010</name>
</gene>
<reference evidence="1 3" key="1">
    <citation type="journal article" date="2019" name="PLoS Negl. Trop. Dis.">
        <title>Whole genome sequencing of Entamoeba nuttalli reveals mammalian host-related molecular signatures and a novel octapeptide-repeat surface protein.</title>
        <authorList>
            <person name="Tanaka M."/>
            <person name="Makiuchi T."/>
            <person name="Komiyama T."/>
            <person name="Shiina T."/>
            <person name="Osaki K."/>
            <person name="Tachibana H."/>
        </authorList>
    </citation>
    <scope>NUCLEOTIDE SEQUENCE [LARGE SCALE GENOMIC DNA]</scope>
    <source>
        <strain evidence="1 3">P19-061405</strain>
    </source>
</reference>
<protein>
    <submittedName>
        <fullName evidence="1">Uncharacterized protein</fullName>
    </submittedName>
</protein>
<keyword evidence="3" id="KW-1185">Reference proteome</keyword>